<dbReference type="EMBL" id="FOYT01000004">
    <property type="protein sequence ID" value="SFR68598.1"/>
    <property type="molecule type" value="Genomic_DNA"/>
</dbReference>
<sequence>MIRYEPETENETLFLRGGDDRLEVGRVDDVVDAVGGETYTIEYDERQRRQPWLETDEGVLEVDVREAATTLGHTAEAVSELREYDMETDRYGLPTRTVEFANMLVDILERQGADA</sequence>
<protein>
    <submittedName>
        <fullName evidence="1">Uncharacterized protein</fullName>
    </submittedName>
</protein>
<dbReference type="Proteomes" id="UP000198531">
    <property type="component" value="Unassembled WGS sequence"/>
</dbReference>
<reference evidence="2" key="1">
    <citation type="submission" date="2016-10" db="EMBL/GenBank/DDBJ databases">
        <authorList>
            <person name="Varghese N."/>
            <person name="Submissions S."/>
        </authorList>
    </citation>
    <scope>NUCLEOTIDE SEQUENCE [LARGE SCALE GENOMIC DNA]</scope>
    <source>
        <strain evidence="2">CGMCC 1.7736</strain>
    </source>
</reference>
<keyword evidence="2" id="KW-1185">Reference proteome</keyword>
<name>A0A1I6IPE0_9EURY</name>
<dbReference type="AlphaFoldDB" id="A0A1I6IPE0"/>
<gene>
    <name evidence="1" type="ORF">SAMN04487947_3469</name>
</gene>
<dbReference type="OrthoDB" id="340435at2157"/>
<organism evidence="1 2">
    <name type="scientific">Halogeometricum rufum</name>
    <dbReference type="NCBI Taxonomy" id="553469"/>
    <lineage>
        <taxon>Archaea</taxon>
        <taxon>Methanobacteriati</taxon>
        <taxon>Methanobacteriota</taxon>
        <taxon>Stenosarchaea group</taxon>
        <taxon>Halobacteria</taxon>
        <taxon>Halobacteriales</taxon>
        <taxon>Haloferacaceae</taxon>
        <taxon>Halogeometricum</taxon>
    </lineage>
</organism>
<accession>A0A1I6IPE0</accession>
<evidence type="ECO:0000313" key="1">
    <source>
        <dbReference type="EMBL" id="SFR68598.1"/>
    </source>
</evidence>
<proteinExistence type="predicted"/>
<evidence type="ECO:0000313" key="2">
    <source>
        <dbReference type="Proteomes" id="UP000198531"/>
    </source>
</evidence>
<dbReference type="RefSeq" id="WP_089809969.1">
    <property type="nucleotide sequence ID" value="NZ_FOYT01000004.1"/>
</dbReference>